<feature type="domain" description="Integrase zinc-binding" evidence="3">
    <location>
        <begin position="1456"/>
        <end position="1508"/>
    </location>
</feature>
<proteinExistence type="predicted"/>
<dbReference type="InterPro" id="IPR043502">
    <property type="entry name" value="DNA/RNA_pol_sf"/>
</dbReference>
<dbReference type="EMBL" id="JAAVVJ010037030">
    <property type="protein sequence ID" value="KAF7198772.1"/>
    <property type="molecule type" value="Genomic_DNA"/>
</dbReference>
<dbReference type="Pfam" id="PF03564">
    <property type="entry name" value="DUF1759"/>
    <property type="match status" value="1"/>
</dbReference>
<evidence type="ECO:0000313" key="4">
    <source>
        <dbReference type="EMBL" id="KAF7198772.1"/>
    </source>
</evidence>
<dbReference type="SUPFAM" id="SSF53098">
    <property type="entry name" value="Ribonuclease H-like"/>
    <property type="match status" value="1"/>
</dbReference>
<feature type="compositionally biased region" description="Polar residues" evidence="2">
    <location>
        <begin position="75"/>
        <end position="102"/>
    </location>
</feature>
<dbReference type="Proteomes" id="UP000822369">
    <property type="component" value="Unassembled WGS sequence"/>
</dbReference>
<dbReference type="PANTHER" id="PTHR47331">
    <property type="entry name" value="PHD-TYPE DOMAIN-CONTAINING PROTEIN"/>
    <property type="match status" value="1"/>
</dbReference>
<dbReference type="InterPro" id="IPR036397">
    <property type="entry name" value="RNaseH_sf"/>
</dbReference>
<feature type="compositionally biased region" description="Polar residues" evidence="2">
    <location>
        <begin position="273"/>
        <end position="282"/>
    </location>
</feature>
<dbReference type="GO" id="GO:0003676">
    <property type="term" value="F:nucleic acid binding"/>
    <property type="evidence" value="ECO:0007669"/>
    <property type="project" value="InterPro"/>
</dbReference>
<comment type="caution">
    <text evidence="4">The sequence shown here is derived from an EMBL/GenBank/DDBJ whole genome shotgun (WGS) entry which is preliminary data.</text>
</comment>
<dbReference type="Gene3D" id="3.30.420.10">
    <property type="entry name" value="Ribonuclease H-like superfamily/Ribonuclease H"/>
    <property type="match status" value="1"/>
</dbReference>
<feature type="region of interest" description="Disordered" evidence="2">
    <location>
        <begin position="212"/>
        <end position="287"/>
    </location>
</feature>
<dbReference type="InterPro" id="IPR041588">
    <property type="entry name" value="Integrase_H2C2"/>
</dbReference>
<feature type="region of interest" description="Disordered" evidence="2">
    <location>
        <begin position="1"/>
        <end position="56"/>
    </location>
</feature>
<dbReference type="Pfam" id="PF05380">
    <property type="entry name" value="Peptidase_A17"/>
    <property type="match status" value="1"/>
</dbReference>
<feature type="region of interest" description="Disordered" evidence="2">
    <location>
        <begin position="363"/>
        <end position="399"/>
    </location>
</feature>
<evidence type="ECO:0000256" key="2">
    <source>
        <dbReference type="SAM" id="MobiDB-lite"/>
    </source>
</evidence>
<protein>
    <submittedName>
        <fullName evidence="4">Transcript variant X2</fullName>
    </submittedName>
</protein>
<feature type="compositionally biased region" description="Polar residues" evidence="2">
    <location>
        <begin position="624"/>
        <end position="638"/>
    </location>
</feature>
<gene>
    <name evidence="4" type="ORF">G4P62_004612</name>
</gene>
<evidence type="ECO:0000259" key="3">
    <source>
        <dbReference type="Pfam" id="PF17921"/>
    </source>
</evidence>
<feature type="region of interest" description="Disordered" evidence="2">
    <location>
        <begin position="72"/>
        <end position="104"/>
    </location>
</feature>
<feature type="compositionally biased region" description="Pro residues" evidence="2">
    <location>
        <begin position="382"/>
        <end position="396"/>
    </location>
</feature>
<feature type="compositionally biased region" description="Polar residues" evidence="2">
    <location>
        <begin position="216"/>
        <end position="227"/>
    </location>
</feature>
<dbReference type="InterPro" id="IPR005312">
    <property type="entry name" value="DUF1759"/>
</dbReference>
<accession>A0A9D3B6N1</accession>
<keyword evidence="1" id="KW-0175">Coiled coil</keyword>
<evidence type="ECO:0000256" key="1">
    <source>
        <dbReference type="SAM" id="Coils"/>
    </source>
</evidence>
<feature type="coiled-coil region" evidence="1">
    <location>
        <begin position="142"/>
        <end position="200"/>
    </location>
</feature>
<dbReference type="SUPFAM" id="SSF56672">
    <property type="entry name" value="DNA/RNA polymerases"/>
    <property type="match status" value="1"/>
</dbReference>
<feature type="region of interest" description="Disordered" evidence="2">
    <location>
        <begin position="613"/>
        <end position="656"/>
    </location>
</feature>
<sequence>MEELGQPSDPAVRSRSQRERRLPTYLEDYEVGYQPQLLHHPAAQAPAGHEAHPPDQPAMMTAAITEAIPSLPSWRASSDRSQPVSQRSKAKTQGSASSSTRRSIIDGLSDIQTAMLEERIKRMELAEVQRQIMEESLMDEQYQHLDQQAREALRRREELLREQEIQRRKLDEEAEIALKAKEAITRRLMLQRKLKEKEIEFEKATLITSLLKEETSSSVASRPQSGDESNKGSPADVMGVPPPSQGAHGPAHSAPTVIGPPPAFTAAVPNPPVSTSQLTTRASPVLQPQPPAMVNLPTQPQFTYSTIAPPTTAHTIPQPGTTLSVGAILPRAGPPALTVQSTAPLNTLPAVYNQAPHQHVPWSYSQQQPVQPDAALQHHSPPSIPPLPQETAPPPGSIAAPSTDIMELLIATSYGLPKPALPYFTSGREADFALLKMALDNLLSSHAHLTEPFKYQVLLQHLKLPSAHKLAQAFMYDPKPYTSALQALQDKYGQSRQLVQSELGAILNLPPVRVGDPDGFDNFALSVQALVGMLRSLEGENGYELKCGSHVDRLLNKLPANYRDSFVEYSLNRGILTTGTDKTYTLSDFSTWLQLKSQAKRIAARAAYMCQDQPKLRNQKKPQGPSSNVYYNTESQAKATPPDPAGHIRSPKPKSGPKPYCPYCDDRGHYLSLCPKFKALSAAEIATWIKHRSCWRCGRNHAPEVCTLKKPCKLCKQQHLTVLHDVCPQEPKKVLMVNAAPNTVYIDRPNRPNKVMLKLVKVCLHNAEYSLEGFAILDDGSERTLILPSAVRCLHLTKKPENLPLRTVRHEVIHLQGATVSFEISPVHTPKVKYSIHHAFTADELSLSEHSYPVKSLMRKYSHLGGLPLPLVDRVQPLLLIGSDFPHLLIPRQPVIAGPPGSPLAVCTPLGWTLQGPANFSPVSADHPHCYFTTSPNSELQRHVERLWEVDISPYVNIKTATCSKEDQQAVDLLEQRTTKVEVDGVTRYATPLLRRKDSPLLWASKNTLLPQLRSTERRLAKDPALADTYCQEIHKLEQLGYAKPLPSATVDSSQESWYLPHHAVHHNGKARNIYKVMATQYDPLGYLIPFTTRAKILIQDLWKVGVDWDEQIRPKALLEIWTQWESELVYLPQVEIPRCYVPATLAPEVPNRQAHIFCDASERAYGAVEYIQTPDNQGNVHIAFMMARSRVCPRKQLSMPRLELCAALAGAQLAKVTMTELSFSPQQITLWTDSTTVLTWLKSDSSRYKVFVGTRVAEIQELTEGSTWRYVSTSDNPADDLTRGKTLHELSQPNRWSQGPQFLHQPIDTWPELQMEVAQEEDEDELRKTVFCAAATCPSHEVDATNIDNWDDLVRATHMSLHGAAKDLVSPTMTAADVQEAELHLLRQSQSETFQEEVKLLAVGKSISKQSRLIMLAPEYDIAVGLIRVGGRLRRAEDLDLDSMHPIILDPKHHATRLLIKKYDNQLLHPGPERVFAEIRRRYWILRGGESIKRHQYSCVECQKWRASPVVPQMADLPPARLRLYKPPFWSTGVDCFGPYNIKVGRRTEKRWGIIFKCMTTSCVHIDLLESIDTDAFLMGLRRFIARRGKPFEILADRGTNFRGGAAELQTSFQTLEDCQDMSRLRRSSQGS</sequence>
<evidence type="ECO:0000313" key="5">
    <source>
        <dbReference type="Proteomes" id="UP000822369"/>
    </source>
</evidence>
<dbReference type="InterPro" id="IPR008042">
    <property type="entry name" value="Retrotrans_Pao"/>
</dbReference>
<name>A0A9D3B6N1_NOTFU</name>
<reference evidence="4" key="1">
    <citation type="submission" date="2020-03" db="EMBL/GenBank/DDBJ databases">
        <title>Intra-Species Differences in Population Size shape Life History and Genome Evolution.</title>
        <authorList>
            <person name="Willemsen D."/>
            <person name="Cui R."/>
            <person name="Valenzano D.R."/>
        </authorList>
    </citation>
    <scope>NUCLEOTIDE SEQUENCE</scope>
    <source>
        <strain evidence="4">GRZ</strain>
        <tissue evidence="4">Whole</tissue>
    </source>
</reference>
<dbReference type="InterPro" id="IPR012337">
    <property type="entry name" value="RNaseH-like_sf"/>
</dbReference>
<organism evidence="4 5">
    <name type="scientific">Nothobranchius furzeri</name>
    <name type="common">Turquoise killifish</name>
    <dbReference type="NCBI Taxonomy" id="105023"/>
    <lineage>
        <taxon>Eukaryota</taxon>
        <taxon>Metazoa</taxon>
        <taxon>Chordata</taxon>
        <taxon>Craniata</taxon>
        <taxon>Vertebrata</taxon>
        <taxon>Euteleostomi</taxon>
        <taxon>Actinopterygii</taxon>
        <taxon>Neopterygii</taxon>
        <taxon>Teleostei</taxon>
        <taxon>Neoteleostei</taxon>
        <taxon>Acanthomorphata</taxon>
        <taxon>Ovalentaria</taxon>
        <taxon>Atherinomorphae</taxon>
        <taxon>Cyprinodontiformes</taxon>
        <taxon>Nothobranchiidae</taxon>
        <taxon>Nothobranchius</taxon>
    </lineage>
</organism>
<dbReference type="GO" id="GO:0006259">
    <property type="term" value="P:DNA metabolic process"/>
    <property type="evidence" value="ECO:0007669"/>
    <property type="project" value="UniProtKB-ARBA"/>
</dbReference>
<dbReference type="Pfam" id="PF17921">
    <property type="entry name" value="Integrase_H2C2"/>
    <property type="match status" value="1"/>
</dbReference>